<feature type="region of interest" description="Disordered" evidence="1">
    <location>
        <begin position="27"/>
        <end position="215"/>
    </location>
</feature>
<comment type="caution">
    <text evidence="2">The sequence shown here is derived from an EMBL/GenBank/DDBJ whole genome shotgun (WGS) entry which is preliminary data.</text>
</comment>
<feature type="compositionally biased region" description="Basic and acidic residues" evidence="1">
    <location>
        <begin position="61"/>
        <end position="71"/>
    </location>
</feature>
<organism evidence="2 3">
    <name type="scientific">Prorocentrum cordatum</name>
    <dbReference type="NCBI Taxonomy" id="2364126"/>
    <lineage>
        <taxon>Eukaryota</taxon>
        <taxon>Sar</taxon>
        <taxon>Alveolata</taxon>
        <taxon>Dinophyceae</taxon>
        <taxon>Prorocentrales</taxon>
        <taxon>Prorocentraceae</taxon>
        <taxon>Prorocentrum</taxon>
    </lineage>
</organism>
<sequence>MAASLLLGCCRCARPLVSRLSARFPGHKRDEDWDEERAHLLSTGLDSDDEEEAPDSLSDAQIHRRLDEAKRSGLAQRSQLPELAARRGPGGRRGVGGGPPPSSAPQPISASAARAAPSSAVAAEAEPRGPASPGGLESDGGSLDDFFDEDDDEPQQVVVGTRPTPVSPLPCSAGSDNRRLPGDGSGAADASSGTSAGASVEPAPVGASVEHPWSVRGNSLDDWITEADDEL</sequence>
<protein>
    <submittedName>
        <fullName evidence="2">Uncharacterized protein</fullName>
    </submittedName>
</protein>
<evidence type="ECO:0000256" key="1">
    <source>
        <dbReference type="SAM" id="MobiDB-lite"/>
    </source>
</evidence>
<feature type="compositionally biased region" description="Acidic residues" evidence="1">
    <location>
        <begin position="145"/>
        <end position="154"/>
    </location>
</feature>
<feature type="compositionally biased region" description="Basic and acidic residues" evidence="1">
    <location>
        <begin position="27"/>
        <end position="39"/>
    </location>
</feature>
<keyword evidence="3" id="KW-1185">Reference proteome</keyword>
<gene>
    <name evidence="2" type="ORF">PCOR1329_LOCUS50958</name>
</gene>
<evidence type="ECO:0000313" key="3">
    <source>
        <dbReference type="Proteomes" id="UP001189429"/>
    </source>
</evidence>
<feature type="compositionally biased region" description="Low complexity" evidence="1">
    <location>
        <begin position="134"/>
        <end position="144"/>
    </location>
</feature>
<name>A0ABN9URE5_9DINO</name>
<feature type="compositionally biased region" description="Low complexity" evidence="1">
    <location>
        <begin position="186"/>
        <end position="199"/>
    </location>
</feature>
<reference evidence="2" key="1">
    <citation type="submission" date="2023-10" db="EMBL/GenBank/DDBJ databases">
        <authorList>
            <person name="Chen Y."/>
            <person name="Shah S."/>
            <person name="Dougan E. K."/>
            <person name="Thang M."/>
            <person name="Chan C."/>
        </authorList>
    </citation>
    <scope>NUCLEOTIDE SEQUENCE [LARGE SCALE GENOMIC DNA]</scope>
</reference>
<dbReference type="Proteomes" id="UP001189429">
    <property type="component" value="Unassembled WGS sequence"/>
</dbReference>
<feature type="compositionally biased region" description="Low complexity" evidence="1">
    <location>
        <begin position="105"/>
        <end position="124"/>
    </location>
</feature>
<dbReference type="EMBL" id="CAUYUJ010016171">
    <property type="protein sequence ID" value="CAK0862584.1"/>
    <property type="molecule type" value="Genomic_DNA"/>
</dbReference>
<accession>A0ABN9URE5</accession>
<proteinExistence type="predicted"/>
<evidence type="ECO:0000313" key="2">
    <source>
        <dbReference type="EMBL" id="CAK0862584.1"/>
    </source>
</evidence>